<dbReference type="Proteomes" id="UP001519342">
    <property type="component" value="Unassembled WGS sequence"/>
</dbReference>
<sequence>MHKNVLVCVTQQKTCENLIRLGAKLSSEDENNSLFVIHVVNEKDKLLYNLSDGDALEYLFEITKEVGADLIIRRSKDVIKTLVDFAEEKEITHIVLGNSQEKDPSKNFAGKLKRKLPGREFII</sequence>
<dbReference type="PANTHER" id="PTHR45569:SF1">
    <property type="entry name" value="SENSOR PROTEIN KDPD"/>
    <property type="match status" value="1"/>
</dbReference>
<proteinExistence type="predicted"/>
<dbReference type="InterPro" id="IPR014729">
    <property type="entry name" value="Rossmann-like_a/b/a_fold"/>
</dbReference>
<dbReference type="PANTHER" id="PTHR45569">
    <property type="entry name" value="SENSOR PROTEIN KDPD"/>
    <property type="match status" value="1"/>
</dbReference>
<dbReference type="InterPro" id="IPR006016">
    <property type="entry name" value="UspA"/>
</dbReference>
<accession>A0ABS4GB90</accession>
<evidence type="ECO:0000313" key="2">
    <source>
        <dbReference type="EMBL" id="MBP1924958.1"/>
    </source>
</evidence>
<gene>
    <name evidence="2" type="ORF">J2Z76_000815</name>
</gene>
<dbReference type="EMBL" id="JAGGKS010000002">
    <property type="protein sequence ID" value="MBP1924958.1"/>
    <property type="molecule type" value="Genomic_DNA"/>
</dbReference>
<protein>
    <submittedName>
        <fullName evidence="2">K+-sensing histidine kinase KdpD</fullName>
    </submittedName>
</protein>
<keyword evidence="2" id="KW-0418">Kinase</keyword>
<dbReference type="Pfam" id="PF00582">
    <property type="entry name" value="Usp"/>
    <property type="match status" value="1"/>
</dbReference>
<dbReference type="Gene3D" id="3.40.50.620">
    <property type="entry name" value="HUPs"/>
    <property type="match status" value="1"/>
</dbReference>
<dbReference type="GO" id="GO:0016301">
    <property type="term" value="F:kinase activity"/>
    <property type="evidence" value="ECO:0007669"/>
    <property type="project" value="UniProtKB-KW"/>
</dbReference>
<dbReference type="InterPro" id="IPR052023">
    <property type="entry name" value="Histidine_kinase_KdpD"/>
</dbReference>
<keyword evidence="2" id="KW-0808">Transferase</keyword>
<keyword evidence="3" id="KW-1185">Reference proteome</keyword>
<organism evidence="2 3">
    <name type="scientific">Sedimentibacter acidaminivorans</name>
    <dbReference type="NCBI Taxonomy" id="913099"/>
    <lineage>
        <taxon>Bacteria</taxon>
        <taxon>Bacillati</taxon>
        <taxon>Bacillota</taxon>
        <taxon>Tissierellia</taxon>
        <taxon>Sedimentibacter</taxon>
    </lineage>
</organism>
<reference evidence="2 3" key="1">
    <citation type="submission" date="2021-03" db="EMBL/GenBank/DDBJ databases">
        <title>Genomic Encyclopedia of Type Strains, Phase IV (KMG-IV): sequencing the most valuable type-strain genomes for metagenomic binning, comparative biology and taxonomic classification.</title>
        <authorList>
            <person name="Goeker M."/>
        </authorList>
    </citation>
    <scope>NUCLEOTIDE SEQUENCE [LARGE SCALE GENOMIC DNA]</scope>
    <source>
        <strain evidence="2 3">DSM 24004</strain>
    </source>
</reference>
<comment type="caution">
    <text evidence="2">The sequence shown here is derived from an EMBL/GenBank/DDBJ whole genome shotgun (WGS) entry which is preliminary data.</text>
</comment>
<dbReference type="SUPFAM" id="SSF52402">
    <property type="entry name" value="Adenine nucleotide alpha hydrolases-like"/>
    <property type="match status" value="1"/>
</dbReference>
<evidence type="ECO:0000313" key="3">
    <source>
        <dbReference type="Proteomes" id="UP001519342"/>
    </source>
</evidence>
<evidence type="ECO:0000259" key="1">
    <source>
        <dbReference type="Pfam" id="PF00582"/>
    </source>
</evidence>
<dbReference type="RefSeq" id="WP_209510715.1">
    <property type="nucleotide sequence ID" value="NZ_JAGGKS010000002.1"/>
</dbReference>
<name>A0ABS4GB90_9FIRM</name>
<feature type="domain" description="UspA" evidence="1">
    <location>
        <begin position="1"/>
        <end position="110"/>
    </location>
</feature>